<comment type="caution">
    <text evidence="1">The sequence shown here is derived from an EMBL/GenBank/DDBJ whole genome shotgun (WGS) entry which is preliminary data.</text>
</comment>
<dbReference type="PANTHER" id="PTHR24104">
    <property type="entry name" value="E3 UBIQUITIN-PROTEIN LIGASE NHLRC1-RELATED"/>
    <property type="match status" value="1"/>
</dbReference>
<name>A0ABN8LTY8_9CNID</name>
<reference evidence="1 2" key="1">
    <citation type="submission" date="2022-05" db="EMBL/GenBank/DDBJ databases">
        <authorList>
            <consortium name="Genoscope - CEA"/>
            <person name="William W."/>
        </authorList>
    </citation>
    <scope>NUCLEOTIDE SEQUENCE [LARGE SCALE GENOMIC DNA]</scope>
</reference>
<accession>A0ABN8LTY8</accession>
<dbReference type="Proteomes" id="UP001159427">
    <property type="component" value="Unassembled WGS sequence"/>
</dbReference>
<dbReference type="InterPro" id="IPR050952">
    <property type="entry name" value="TRIM-NHL_E3_ligases"/>
</dbReference>
<evidence type="ECO:0000313" key="1">
    <source>
        <dbReference type="EMBL" id="CAH3018576.1"/>
    </source>
</evidence>
<keyword evidence="2" id="KW-1185">Reference proteome</keyword>
<organism evidence="1 2">
    <name type="scientific">Porites evermanni</name>
    <dbReference type="NCBI Taxonomy" id="104178"/>
    <lineage>
        <taxon>Eukaryota</taxon>
        <taxon>Metazoa</taxon>
        <taxon>Cnidaria</taxon>
        <taxon>Anthozoa</taxon>
        <taxon>Hexacorallia</taxon>
        <taxon>Scleractinia</taxon>
        <taxon>Fungiina</taxon>
        <taxon>Poritidae</taxon>
        <taxon>Porites</taxon>
    </lineage>
</organism>
<gene>
    <name evidence="1" type="ORF">PEVE_00043898</name>
</gene>
<sequence length="593" mass="66600">MSSILSAVFKVTFGLILKKGRDVAAEKLKQGDVTDQKFRGLIVREMEDLKTKLDGLSRKDLGAALDFFETGLRYLNDAVDATRSGKNTEAGVGETKGNKQIKEDHFDELTLPLSREPQKAVLLAAGMGNMQLTELDETVKSALSDAKERFKMAREKATDASNNESLSTFDRITAIRYRVMAAMLESASEAVRTTEDLNSTFKRALPECEQCIQKLHSLPAVQNSFKVETDRGVLKIRSRFGSGERRKIISAVCQVNRAIYDATQAVGKYVHFWIWPYIDTGEDKVDPLRDERVVQAMCKIDMKYCCFTPWSFVPKGTSKYMLNEPVRIAGNIDGKFLILDNVKSKFYLKSFDSKGKFYSCFELQPNDLDSKLEICDVAIGDAGNDSKIYVLFDQKKEPRPAFGEVQVFTSSGDPLHKFPVDMGRRKLWRNGLACSRGKAVVLNKQCANVYDRNGEFVCTFGKGVFKYAADITASYDSRLMILDKHDACIHIFTVEGQQLSKFNINLNCDSVLSHSECCIACHLADEHIAVAECEQETKRLRVTLYTANGEFVRKIELDKQVYSVKQIAVSSNGQIAVHVLSRFCDRANEVIVF</sequence>
<proteinExistence type="predicted"/>
<dbReference type="SUPFAM" id="SSF101898">
    <property type="entry name" value="NHL repeat"/>
    <property type="match status" value="1"/>
</dbReference>
<dbReference type="PANTHER" id="PTHR24104:SF47">
    <property type="entry name" value="E3 UBIQUITIN-PROTEIN LIGASE NHLRC1"/>
    <property type="match status" value="1"/>
</dbReference>
<dbReference type="EMBL" id="CALNXI010000091">
    <property type="protein sequence ID" value="CAH3018576.1"/>
    <property type="molecule type" value="Genomic_DNA"/>
</dbReference>
<dbReference type="Gene3D" id="2.120.10.30">
    <property type="entry name" value="TolB, C-terminal domain"/>
    <property type="match status" value="1"/>
</dbReference>
<evidence type="ECO:0000313" key="2">
    <source>
        <dbReference type="Proteomes" id="UP001159427"/>
    </source>
</evidence>
<protein>
    <submittedName>
        <fullName evidence="1">Uncharacterized protein</fullName>
    </submittedName>
</protein>
<dbReference type="InterPro" id="IPR011042">
    <property type="entry name" value="6-blade_b-propeller_TolB-like"/>
</dbReference>